<dbReference type="Gene3D" id="3.90.79.10">
    <property type="entry name" value="Nucleoside Triphosphate Pyrophosphohydrolase"/>
    <property type="match status" value="1"/>
</dbReference>
<proteinExistence type="predicted"/>
<dbReference type="InterPro" id="IPR054754">
    <property type="entry name" value="NudT16"/>
</dbReference>
<evidence type="ECO:0000313" key="4">
    <source>
        <dbReference type="EMBL" id="MBZ3885551.1"/>
    </source>
</evidence>
<protein>
    <submittedName>
        <fullName evidence="4">U8 snoRNA-decapping enzyme</fullName>
    </submittedName>
</protein>
<dbReference type="GO" id="GO:0005634">
    <property type="term" value="C:nucleus"/>
    <property type="evidence" value="ECO:0007669"/>
    <property type="project" value="UniProtKB-SubCell"/>
</dbReference>
<keyword evidence="3" id="KW-0539">Nucleus</keyword>
<comment type="subcellular location">
    <subcellularLocation>
        <location evidence="1">Nucleus</location>
    </subcellularLocation>
</comment>
<name>A0AA41N8G7_SCICA</name>
<organism evidence="4 5">
    <name type="scientific">Sciurus carolinensis</name>
    <name type="common">Eastern gray squirrel</name>
    <dbReference type="NCBI Taxonomy" id="30640"/>
    <lineage>
        <taxon>Eukaryota</taxon>
        <taxon>Metazoa</taxon>
        <taxon>Chordata</taxon>
        <taxon>Craniata</taxon>
        <taxon>Vertebrata</taxon>
        <taxon>Euteleostomi</taxon>
        <taxon>Mammalia</taxon>
        <taxon>Eutheria</taxon>
        <taxon>Euarchontoglires</taxon>
        <taxon>Glires</taxon>
        <taxon>Rodentia</taxon>
        <taxon>Sciuromorpha</taxon>
        <taxon>Sciuridae</taxon>
        <taxon>Sciurinae</taxon>
        <taxon>Sciurini</taxon>
        <taxon>Sciurus</taxon>
    </lineage>
</organism>
<dbReference type="GO" id="GO:1990174">
    <property type="term" value="F:phosphodiesterase decapping endonuclease activity"/>
    <property type="evidence" value="ECO:0007669"/>
    <property type="project" value="TreeGrafter"/>
</dbReference>
<dbReference type="AlphaFoldDB" id="A0AA41N8G7"/>
<keyword evidence="5" id="KW-1185">Reference proteome</keyword>
<dbReference type="Proteomes" id="UP001166674">
    <property type="component" value="Unassembled WGS sequence"/>
</dbReference>
<evidence type="ECO:0000256" key="2">
    <source>
        <dbReference type="ARBA" id="ARBA00022884"/>
    </source>
</evidence>
<dbReference type="GO" id="GO:0006402">
    <property type="term" value="P:mRNA catabolic process"/>
    <property type="evidence" value="ECO:0007669"/>
    <property type="project" value="TreeGrafter"/>
</dbReference>
<gene>
    <name evidence="4" type="ORF">SUZIE_183530</name>
</gene>
<comment type="caution">
    <text evidence="4">The sequence shown here is derived from an EMBL/GenBank/DDBJ whole genome shotgun (WGS) entry which is preliminary data.</text>
</comment>
<accession>A0AA41N8G7</accession>
<dbReference type="PANTHER" id="PTHR31699:SF5">
    <property type="entry name" value="U8 SNORNA-DECAPPING ENZYME"/>
    <property type="match status" value="1"/>
</dbReference>
<keyword evidence="2" id="KW-0694">RNA-binding</keyword>
<dbReference type="Pfam" id="PF22327">
    <property type="entry name" value="Nudt16-like"/>
    <property type="match status" value="1"/>
</dbReference>
<dbReference type="EMBL" id="JAATJV010400799">
    <property type="protein sequence ID" value="MBZ3885551.1"/>
    <property type="molecule type" value="Genomic_DNA"/>
</dbReference>
<dbReference type="GO" id="GO:0016077">
    <property type="term" value="P:sno(s)RNA catabolic process"/>
    <property type="evidence" value="ECO:0007669"/>
    <property type="project" value="TreeGrafter"/>
</dbReference>
<dbReference type="PANTHER" id="PTHR31699">
    <property type="entry name" value="NUDIX T16 FAMILY MEMBER"/>
    <property type="match status" value="1"/>
</dbReference>
<evidence type="ECO:0000256" key="3">
    <source>
        <dbReference type="ARBA" id="ARBA00023242"/>
    </source>
</evidence>
<evidence type="ECO:0000313" key="5">
    <source>
        <dbReference type="Proteomes" id="UP001166674"/>
    </source>
</evidence>
<reference evidence="4" key="1">
    <citation type="submission" date="2020-03" db="EMBL/GenBank/DDBJ databases">
        <title>Studies in the Genomics of Life Span.</title>
        <authorList>
            <person name="Glass D."/>
        </authorList>
    </citation>
    <scope>NUCLEOTIDE SEQUENCE</scope>
    <source>
        <strain evidence="4">SUZIE</strain>
        <tissue evidence="4">Muscle</tissue>
    </source>
</reference>
<sequence length="71" mass="7962">MFLHCKPLRHTGLMHMCLHGYLGFPGSFVGTQDSSLVDWLNRELLEELCEAVSAFSIELTTGAHMRGPDRT</sequence>
<dbReference type="GO" id="GO:0030515">
    <property type="term" value="F:snoRNA binding"/>
    <property type="evidence" value="ECO:0007669"/>
    <property type="project" value="TreeGrafter"/>
</dbReference>
<evidence type="ECO:0000256" key="1">
    <source>
        <dbReference type="ARBA" id="ARBA00004123"/>
    </source>
</evidence>